<evidence type="ECO:0000259" key="7">
    <source>
        <dbReference type="PROSITE" id="PS50110"/>
    </source>
</evidence>
<keyword evidence="10" id="KW-0418">Kinase</keyword>
<dbReference type="InterPro" id="IPR035965">
    <property type="entry name" value="PAS-like_dom_sf"/>
</dbReference>
<evidence type="ECO:0000256" key="3">
    <source>
        <dbReference type="ARBA" id="ARBA00022553"/>
    </source>
</evidence>
<evidence type="ECO:0000259" key="6">
    <source>
        <dbReference type="PROSITE" id="PS50109"/>
    </source>
</evidence>
<accession>A0ABV6IUT3</accession>
<dbReference type="InterPro" id="IPR000014">
    <property type="entry name" value="PAS"/>
</dbReference>
<dbReference type="SUPFAM" id="SSF55874">
    <property type="entry name" value="ATPase domain of HSP90 chaperone/DNA topoisomerase II/histidine kinase"/>
    <property type="match status" value="1"/>
</dbReference>
<evidence type="ECO:0000256" key="2">
    <source>
        <dbReference type="ARBA" id="ARBA00012438"/>
    </source>
</evidence>
<keyword evidence="3 4" id="KW-0597">Phosphoprotein</keyword>
<dbReference type="Proteomes" id="UP001589789">
    <property type="component" value="Unassembled WGS sequence"/>
</dbReference>
<feature type="domain" description="Histidine kinase" evidence="6">
    <location>
        <begin position="203"/>
        <end position="432"/>
    </location>
</feature>
<dbReference type="RefSeq" id="WP_377052669.1">
    <property type="nucleotide sequence ID" value="NZ_JBHLVZ010000060.1"/>
</dbReference>
<feature type="domain" description="PAC" evidence="9">
    <location>
        <begin position="136"/>
        <end position="190"/>
    </location>
</feature>
<dbReference type="SUPFAM" id="SSF52172">
    <property type="entry name" value="CheY-like"/>
    <property type="match status" value="1"/>
</dbReference>
<dbReference type="Pfam" id="PF00512">
    <property type="entry name" value="HisKA"/>
    <property type="match status" value="1"/>
</dbReference>
<dbReference type="InterPro" id="IPR001610">
    <property type="entry name" value="PAC"/>
</dbReference>
<dbReference type="Pfam" id="PF00072">
    <property type="entry name" value="Response_reg"/>
    <property type="match status" value="1"/>
</dbReference>
<dbReference type="InterPro" id="IPR036890">
    <property type="entry name" value="HATPase_C_sf"/>
</dbReference>
<evidence type="ECO:0000256" key="5">
    <source>
        <dbReference type="SAM" id="MobiDB-lite"/>
    </source>
</evidence>
<dbReference type="InterPro" id="IPR004358">
    <property type="entry name" value="Sig_transdc_His_kin-like_C"/>
</dbReference>
<dbReference type="InterPro" id="IPR003594">
    <property type="entry name" value="HATPase_dom"/>
</dbReference>
<dbReference type="Gene3D" id="3.30.450.20">
    <property type="entry name" value="PAS domain"/>
    <property type="match status" value="1"/>
</dbReference>
<dbReference type="CDD" id="cd00130">
    <property type="entry name" value="PAS"/>
    <property type="match status" value="1"/>
</dbReference>
<feature type="modified residue" description="4-aspartylphosphate" evidence="4">
    <location>
        <position position="503"/>
    </location>
</feature>
<feature type="domain" description="Response regulatory" evidence="7">
    <location>
        <begin position="453"/>
        <end position="569"/>
    </location>
</feature>
<gene>
    <name evidence="10" type="ORF">ACFFIC_17535</name>
</gene>
<dbReference type="PROSITE" id="PS50110">
    <property type="entry name" value="RESPONSE_REGULATORY"/>
    <property type="match status" value="1"/>
</dbReference>
<organism evidence="10 11">
    <name type="scientific">Muricoccus vinaceus</name>
    <dbReference type="NCBI Taxonomy" id="424704"/>
    <lineage>
        <taxon>Bacteria</taxon>
        <taxon>Pseudomonadati</taxon>
        <taxon>Pseudomonadota</taxon>
        <taxon>Alphaproteobacteria</taxon>
        <taxon>Acetobacterales</taxon>
        <taxon>Roseomonadaceae</taxon>
        <taxon>Muricoccus</taxon>
    </lineage>
</organism>
<comment type="catalytic activity">
    <reaction evidence="1">
        <text>ATP + protein L-histidine = ADP + protein N-phospho-L-histidine.</text>
        <dbReference type="EC" id="2.7.13.3"/>
    </reaction>
</comment>
<feature type="domain" description="PAS" evidence="8">
    <location>
        <begin position="62"/>
        <end position="135"/>
    </location>
</feature>
<dbReference type="SMART" id="SM00448">
    <property type="entry name" value="REC"/>
    <property type="match status" value="1"/>
</dbReference>
<reference evidence="10 11" key="1">
    <citation type="submission" date="2024-09" db="EMBL/GenBank/DDBJ databases">
        <authorList>
            <person name="Sun Q."/>
            <person name="Mori K."/>
        </authorList>
    </citation>
    <scope>NUCLEOTIDE SEQUENCE [LARGE SCALE GENOMIC DNA]</scope>
    <source>
        <strain evidence="10 11">CCM 7468</strain>
    </source>
</reference>
<dbReference type="InterPro" id="IPR011006">
    <property type="entry name" value="CheY-like_superfamily"/>
</dbReference>
<dbReference type="CDD" id="cd00082">
    <property type="entry name" value="HisKA"/>
    <property type="match status" value="1"/>
</dbReference>
<dbReference type="InterPro" id="IPR036097">
    <property type="entry name" value="HisK_dim/P_sf"/>
</dbReference>
<dbReference type="PROSITE" id="PS50113">
    <property type="entry name" value="PAC"/>
    <property type="match status" value="1"/>
</dbReference>
<dbReference type="PANTHER" id="PTHR43065:SF42">
    <property type="entry name" value="TWO-COMPONENT SENSOR PPRA"/>
    <property type="match status" value="1"/>
</dbReference>
<dbReference type="InterPro" id="IPR003661">
    <property type="entry name" value="HisK_dim/P_dom"/>
</dbReference>
<dbReference type="InterPro" id="IPR005467">
    <property type="entry name" value="His_kinase_dom"/>
</dbReference>
<keyword evidence="11" id="KW-1185">Reference proteome</keyword>
<dbReference type="SMART" id="SM00091">
    <property type="entry name" value="PAS"/>
    <property type="match status" value="1"/>
</dbReference>
<feature type="region of interest" description="Disordered" evidence="5">
    <location>
        <begin position="1"/>
        <end position="56"/>
    </location>
</feature>
<dbReference type="SUPFAM" id="SSF55785">
    <property type="entry name" value="PYP-like sensor domain (PAS domain)"/>
    <property type="match status" value="1"/>
</dbReference>
<dbReference type="Pfam" id="PF02518">
    <property type="entry name" value="HATPase_c"/>
    <property type="match status" value="1"/>
</dbReference>
<dbReference type="Gene3D" id="3.30.565.10">
    <property type="entry name" value="Histidine kinase-like ATPase, C-terminal domain"/>
    <property type="match status" value="1"/>
</dbReference>
<dbReference type="PROSITE" id="PS50112">
    <property type="entry name" value="PAS"/>
    <property type="match status" value="1"/>
</dbReference>
<evidence type="ECO:0000313" key="11">
    <source>
        <dbReference type="Proteomes" id="UP001589789"/>
    </source>
</evidence>
<dbReference type="SMART" id="SM00387">
    <property type="entry name" value="HATPase_c"/>
    <property type="match status" value="1"/>
</dbReference>
<dbReference type="EC" id="2.7.13.3" evidence="2"/>
<dbReference type="PROSITE" id="PS50109">
    <property type="entry name" value="HIS_KIN"/>
    <property type="match status" value="1"/>
</dbReference>
<evidence type="ECO:0000256" key="4">
    <source>
        <dbReference type="PROSITE-ProRule" id="PRU00169"/>
    </source>
</evidence>
<proteinExistence type="predicted"/>
<dbReference type="PANTHER" id="PTHR43065">
    <property type="entry name" value="SENSOR HISTIDINE KINASE"/>
    <property type="match status" value="1"/>
</dbReference>
<comment type="caution">
    <text evidence="10">The sequence shown here is derived from an EMBL/GenBank/DDBJ whole genome shotgun (WGS) entry which is preliminary data.</text>
</comment>
<evidence type="ECO:0000259" key="8">
    <source>
        <dbReference type="PROSITE" id="PS50112"/>
    </source>
</evidence>
<dbReference type="InterPro" id="IPR001789">
    <property type="entry name" value="Sig_transdc_resp-reg_receiver"/>
</dbReference>
<sequence length="576" mass="62145">MNEHTAPDAPGGRSPGRATLAGGDRAGVHPRAVPAAGPPEPAWQGSKPTVAGGPGSAVSNTHSDIFFAAVEMTRMPMIVTDPNQPDNPIAFANQAFLRMTGYAPDEVVGRNCRFLQGPDTDQDTVADIRRAIEARQDIATEILNYRKNGSTFWNALFISPVLDPQGKLIYFFASQLDVSRRRDAEESLRQAQKMEALGQLTGGIAHDFNNLLQVMRGYMDLIDSGLGRPEPDPGRLRRSLGAARLAADRAATLTQQLLAFSRKQRLEGRTVNLNALAAGMRDMAARSLGDAVRLHFDLDPALGNCRVDATQTEVALLNVLINARDALAGREDGLVTVYTRMVEVTQDDPDLGMILGEGCYVSISVADNGTGMPPDILVRVMEPFFTTKEEGRGTGLGLSMVYGFARQSGGAARIESAPGRGTTVHLYFPLAGEDEVAARQPPPRASERPGTETILVVDDRPEVAELARAILEEFGYTIILAHDGHAAMRVIRGGQPLDMLFTDLIMPGGMNGVMLAREARRQRPRIKVLLTTGYADESVGEHAAGTPEFDLIHKPYSRGDLARRVRIILDGPTGVG</sequence>
<evidence type="ECO:0000256" key="1">
    <source>
        <dbReference type="ARBA" id="ARBA00000085"/>
    </source>
</evidence>
<dbReference type="SMART" id="SM00086">
    <property type="entry name" value="PAC"/>
    <property type="match status" value="1"/>
</dbReference>
<evidence type="ECO:0000259" key="9">
    <source>
        <dbReference type="PROSITE" id="PS50113"/>
    </source>
</evidence>
<protein>
    <recommendedName>
        <fullName evidence="2">histidine kinase</fullName>
        <ecNumber evidence="2">2.7.13.3</ecNumber>
    </recommendedName>
</protein>
<dbReference type="NCBIfam" id="NF010076">
    <property type="entry name" value="PRK13557.1"/>
    <property type="match status" value="1"/>
</dbReference>
<dbReference type="Pfam" id="PF13426">
    <property type="entry name" value="PAS_9"/>
    <property type="match status" value="1"/>
</dbReference>
<name>A0ABV6IUT3_9PROT</name>
<dbReference type="GO" id="GO:0016301">
    <property type="term" value="F:kinase activity"/>
    <property type="evidence" value="ECO:0007669"/>
    <property type="project" value="UniProtKB-KW"/>
</dbReference>
<dbReference type="Gene3D" id="1.10.287.130">
    <property type="match status" value="1"/>
</dbReference>
<keyword evidence="10" id="KW-0808">Transferase</keyword>
<dbReference type="SMART" id="SM00388">
    <property type="entry name" value="HisKA"/>
    <property type="match status" value="1"/>
</dbReference>
<dbReference type="PRINTS" id="PR00344">
    <property type="entry name" value="BCTRLSENSOR"/>
</dbReference>
<evidence type="ECO:0000313" key="10">
    <source>
        <dbReference type="EMBL" id="MFC0387332.1"/>
    </source>
</evidence>
<dbReference type="NCBIfam" id="TIGR00229">
    <property type="entry name" value="sensory_box"/>
    <property type="match status" value="1"/>
</dbReference>
<dbReference type="Gene3D" id="3.40.50.2300">
    <property type="match status" value="1"/>
</dbReference>
<dbReference type="EMBL" id="JBHLVZ010000060">
    <property type="protein sequence ID" value="MFC0387332.1"/>
    <property type="molecule type" value="Genomic_DNA"/>
</dbReference>
<dbReference type="InterPro" id="IPR000700">
    <property type="entry name" value="PAS-assoc_C"/>
</dbReference>
<dbReference type="SUPFAM" id="SSF47384">
    <property type="entry name" value="Homodimeric domain of signal transducing histidine kinase"/>
    <property type="match status" value="1"/>
</dbReference>